<reference evidence="1 2" key="1">
    <citation type="submission" date="2016-02" db="EMBL/GenBank/DDBJ databases">
        <authorList>
            <consortium name="Pathogen Informatics"/>
        </authorList>
    </citation>
    <scope>NUCLEOTIDE SEQUENCE [LARGE SCALE GENOMIC DNA]</scope>
    <source>
        <strain evidence="1 2">SS975</strain>
    </source>
</reference>
<comment type="caution">
    <text evidence="1">The sequence shown here is derived from an EMBL/GenBank/DDBJ whole genome shotgun (WGS) entry which is preliminary data.</text>
</comment>
<accession>A0AB33UFS0</accession>
<sequence>MTNEKLGVLLVDVPEPRLWRYSFLVRGTALSFSLGQADDYLTVERYACKCTQEGAKKYPQFRWVALEDLG</sequence>
<dbReference type="RefSeq" id="WP_044776315.1">
    <property type="nucleotide sequence ID" value="NZ_CEKE01000021.1"/>
</dbReference>
<gene>
    <name evidence="1" type="ORF">ERS132521_01513</name>
</gene>
<name>A0AB33UFS0_STRSU</name>
<dbReference type="EMBL" id="FILL01000013">
    <property type="protein sequence ID" value="CYX63078.1"/>
    <property type="molecule type" value="Genomic_DNA"/>
</dbReference>
<evidence type="ECO:0000313" key="1">
    <source>
        <dbReference type="EMBL" id="CYX63078.1"/>
    </source>
</evidence>
<dbReference type="Proteomes" id="UP000072353">
    <property type="component" value="Unassembled WGS sequence"/>
</dbReference>
<organism evidence="1 2">
    <name type="scientific">Streptococcus suis</name>
    <dbReference type="NCBI Taxonomy" id="1307"/>
    <lineage>
        <taxon>Bacteria</taxon>
        <taxon>Bacillati</taxon>
        <taxon>Bacillota</taxon>
        <taxon>Bacilli</taxon>
        <taxon>Lactobacillales</taxon>
        <taxon>Streptococcaceae</taxon>
        <taxon>Streptococcus</taxon>
    </lineage>
</organism>
<protein>
    <submittedName>
        <fullName evidence="1">Uncharacterized protein</fullName>
    </submittedName>
</protein>
<dbReference type="AlphaFoldDB" id="A0AB33UFS0"/>
<evidence type="ECO:0000313" key="2">
    <source>
        <dbReference type="Proteomes" id="UP000072353"/>
    </source>
</evidence>
<proteinExistence type="predicted"/>